<keyword evidence="1" id="KW-0472">Membrane</keyword>
<keyword evidence="1" id="KW-1133">Transmembrane helix</keyword>
<dbReference type="EMBL" id="JAAOXG010000080">
    <property type="protein sequence ID" value="NNJ33031.1"/>
    <property type="molecule type" value="Genomic_DNA"/>
</dbReference>
<feature type="transmembrane region" description="Helical" evidence="1">
    <location>
        <begin position="79"/>
        <end position="99"/>
    </location>
</feature>
<keyword evidence="3" id="KW-1185">Reference proteome</keyword>
<dbReference type="RefSeq" id="WP_170824068.1">
    <property type="nucleotide sequence ID" value="NZ_JAAOXG010000080.1"/>
</dbReference>
<evidence type="ECO:0000313" key="2">
    <source>
        <dbReference type="EMBL" id="NNJ33031.1"/>
    </source>
</evidence>
<feature type="transmembrane region" description="Helical" evidence="1">
    <location>
        <begin position="280"/>
        <end position="301"/>
    </location>
</feature>
<gene>
    <name evidence="2" type="ORF">G9470_25060</name>
</gene>
<comment type="caution">
    <text evidence="2">The sequence shown here is derived from an EMBL/GenBank/DDBJ whole genome shotgun (WGS) entry which is preliminary data.</text>
</comment>
<protein>
    <submittedName>
        <fullName evidence="2">ABC transporter permease subunit</fullName>
    </submittedName>
</protein>
<sequence>MNSIVVFAKKEFKTAYKDKVFLVIVLLFLLMSIASVYIGSTTKSAEMQAYQDIVSMAQSQGSAIPTAPEIYPLAILSNIIEYVTMIGAVLAIFLGFDAFSGERENGTLRLLLTRPFYRDQIITGKLAGAGMIIGALLSATLVFNLGLFTIATGMIPSLSEILRLAVFMILAFVYMMSFYIATLFVSLKTRDRAFGFLIMMIVWIFISFVIPQLADTQRNFAYALSSVSSTVTQVPTDTAISRAIELFSPAVQFKNISSDLLQVVSSTAFDSVFSIIKKNILAIVTIMLPTVIFLIFSYTSVQKENVL</sequence>
<keyword evidence="1" id="KW-0812">Transmembrane</keyword>
<dbReference type="PANTHER" id="PTHR43471">
    <property type="entry name" value="ABC TRANSPORTER PERMEASE"/>
    <property type="match status" value="1"/>
</dbReference>
<evidence type="ECO:0000313" key="3">
    <source>
        <dbReference type="Proteomes" id="UP000539052"/>
    </source>
</evidence>
<dbReference type="Proteomes" id="UP000539052">
    <property type="component" value="Unassembled WGS sequence"/>
</dbReference>
<reference evidence="2 3" key="1">
    <citation type="submission" date="2020-03" db="EMBL/GenBank/DDBJ databases">
        <title>Genome Sequence of industrial isolate, B5A.</title>
        <authorList>
            <person name="Sharma S."/>
            <person name="Patil P.B."/>
            <person name="Korpole S."/>
        </authorList>
    </citation>
    <scope>NUCLEOTIDE SEQUENCE [LARGE SCALE GENOMIC DNA]</scope>
    <source>
        <strain evidence="2 3">PI-S10-B5A</strain>
    </source>
</reference>
<evidence type="ECO:0000256" key="1">
    <source>
        <dbReference type="SAM" id="Phobius"/>
    </source>
</evidence>
<feature type="transmembrane region" description="Helical" evidence="1">
    <location>
        <begin position="193"/>
        <end position="214"/>
    </location>
</feature>
<feature type="transmembrane region" description="Helical" evidence="1">
    <location>
        <begin position="161"/>
        <end position="181"/>
    </location>
</feature>
<dbReference type="PANTHER" id="PTHR43471:SF14">
    <property type="entry name" value="ABC-2 TYPE TRANSPORT SYSTEM PERMEASE PROTEIN"/>
    <property type="match status" value="1"/>
</dbReference>
<feature type="transmembrane region" description="Helical" evidence="1">
    <location>
        <begin position="20"/>
        <end position="38"/>
    </location>
</feature>
<name>A0ABX1W2S6_9FIRM</name>
<dbReference type="Pfam" id="PF12679">
    <property type="entry name" value="ABC2_membrane_2"/>
    <property type="match status" value="1"/>
</dbReference>
<proteinExistence type="predicted"/>
<organism evidence="2 3">
    <name type="scientific">Lacrimispora defluvii</name>
    <dbReference type="NCBI Taxonomy" id="2719233"/>
    <lineage>
        <taxon>Bacteria</taxon>
        <taxon>Bacillati</taxon>
        <taxon>Bacillota</taxon>
        <taxon>Clostridia</taxon>
        <taxon>Lachnospirales</taxon>
        <taxon>Lachnospiraceae</taxon>
        <taxon>Lacrimispora</taxon>
    </lineage>
</organism>
<accession>A0ABX1W2S6</accession>
<feature type="transmembrane region" description="Helical" evidence="1">
    <location>
        <begin position="126"/>
        <end position="155"/>
    </location>
</feature>